<dbReference type="InterPro" id="IPR052732">
    <property type="entry name" value="Cell-binding_unc_protein"/>
</dbReference>
<name>V4HFE6_9EURY</name>
<dbReference type="AlphaFoldDB" id="V4HFE6"/>
<evidence type="ECO:0000313" key="1">
    <source>
        <dbReference type="EMBL" id="ESP88793.1"/>
    </source>
</evidence>
<comment type="caution">
    <text evidence="1">The sequence shown here is derived from an EMBL/GenBank/DDBJ whole genome shotgun (WGS) entry which is preliminary data.</text>
</comment>
<keyword evidence="1" id="KW-0808">Transferase</keyword>
<keyword evidence="1" id="KW-0418">Kinase</keyword>
<sequence length="169" mass="18428">MTQGSDPARLVVVCGLPGTGKTTVATEVAERVGGRLLRTDVVRKELVSDPAYTDAETERVYRELLDRAGRTLAGGGSAVVDGTFRTADLRGRARETAAAAGADFRLVKVECEEAVVRERIAAREDDESDADFAVHRLLREEFDPVADAGLVVDNSGDRETTRRRVHERF</sequence>
<protein>
    <submittedName>
        <fullName evidence="1">Kinase</fullName>
    </submittedName>
</protein>
<dbReference type="Pfam" id="PF13671">
    <property type="entry name" value="AAA_33"/>
    <property type="match status" value="1"/>
</dbReference>
<dbReference type="PANTHER" id="PTHR43883:SF1">
    <property type="entry name" value="GLUCONOKINASE"/>
    <property type="match status" value="1"/>
</dbReference>
<keyword evidence="2" id="KW-1185">Reference proteome</keyword>
<dbReference type="eggNOG" id="arCOG01040">
    <property type="taxonomic scope" value="Archaea"/>
</dbReference>
<dbReference type="InterPro" id="IPR027417">
    <property type="entry name" value="P-loop_NTPase"/>
</dbReference>
<dbReference type="Proteomes" id="UP000017840">
    <property type="component" value="Unassembled WGS sequence"/>
</dbReference>
<dbReference type="OrthoDB" id="28808at2157"/>
<dbReference type="PANTHER" id="PTHR43883">
    <property type="entry name" value="SLR0207 PROTEIN"/>
    <property type="match status" value="1"/>
</dbReference>
<dbReference type="EMBL" id="ASGZ01000024">
    <property type="protein sequence ID" value="ESP88793.1"/>
    <property type="molecule type" value="Genomic_DNA"/>
</dbReference>
<dbReference type="SUPFAM" id="SSF52540">
    <property type="entry name" value="P-loop containing nucleoside triphosphate hydrolases"/>
    <property type="match status" value="1"/>
</dbReference>
<dbReference type="STRING" id="1324957.K933_07351"/>
<gene>
    <name evidence="1" type="ORF">K933_07351</name>
</gene>
<evidence type="ECO:0000313" key="2">
    <source>
        <dbReference type="Proteomes" id="UP000017840"/>
    </source>
</evidence>
<accession>V4HFE6</accession>
<organism evidence="1 2">
    <name type="scientific">Candidatus Halobonum tyrrellensis G22</name>
    <dbReference type="NCBI Taxonomy" id="1324957"/>
    <lineage>
        <taxon>Archaea</taxon>
        <taxon>Methanobacteriati</taxon>
        <taxon>Methanobacteriota</taxon>
        <taxon>Stenosarchaea group</taxon>
        <taxon>Halobacteria</taxon>
        <taxon>Halobacteriales</taxon>
        <taxon>Haloferacaceae</taxon>
        <taxon>Candidatus Halobonum</taxon>
    </lineage>
</organism>
<dbReference type="RefSeq" id="WP_023394056.1">
    <property type="nucleotide sequence ID" value="NZ_ASGZ01000024.1"/>
</dbReference>
<dbReference type="GO" id="GO:0016301">
    <property type="term" value="F:kinase activity"/>
    <property type="evidence" value="ECO:0007669"/>
    <property type="project" value="UniProtKB-KW"/>
</dbReference>
<dbReference type="Gene3D" id="3.40.50.300">
    <property type="entry name" value="P-loop containing nucleotide triphosphate hydrolases"/>
    <property type="match status" value="1"/>
</dbReference>
<reference evidence="1 2" key="1">
    <citation type="journal article" date="2013" name="Genome Announc.">
        <title>Draft Genome Sequence of 'Candidatus Halobonum tyrrellensis' Strain G22, Isolated from the Hypersaline Waters of Lake Tyrrell, Australia.</title>
        <authorList>
            <person name="Ugalde J.A."/>
            <person name="Narasingarao P."/>
            <person name="Kuo S."/>
            <person name="Podell S."/>
            <person name="Allen E.E."/>
        </authorList>
    </citation>
    <scope>NUCLEOTIDE SEQUENCE [LARGE SCALE GENOMIC DNA]</scope>
    <source>
        <strain evidence="1 2">G22</strain>
    </source>
</reference>
<proteinExistence type="predicted"/>